<dbReference type="Pfam" id="PF13707">
    <property type="entry name" value="RloB"/>
    <property type="match status" value="1"/>
</dbReference>
<dbReference type="Proteomes" id="UP000229095">
    <property type="component" value="Unassembled WGS sequence"/>
</dbReference>
<evidence type="ECO:0008006" key="3">
    <source>
        <dbReference type="Google" id="ProtNLM"/>
    </source>
</evidence>
<comment type="caution">
    <text evidence="1">The sequence shown here is derived from an EMBL/GenBank/DDBJ whole genome shotgun (WGS) entry which is preliminary data.</text>
</comment>
<gene>
    <name evidence="1" type="ORF">CS006_06865</name>
</gene>
<dbReference type="AlphaFoldDB" id="A0A2M9H835"/>
<dbReference type="EMBL" id="PEBI01000003">
    <property type="protein sequence ID" value="PJM72969.1"/>
    <property type="molecule type" value="Genomic_DNA"/>
</dbReference>
<proteinExistence type="predicted"/>
<dbReference type="OrthoDB" id="9796523at2"/>
<keyword evidence="2" id="KW-1185">Reference proteome</keyword>
<organism evidence="1 2">
    <name type="scientific">Bifidobacterium primatium</name>
    <dbReference type="NCBI Taxonomy" id="2045438"/>
    <lineage>
        <taxon>Bacteria</taxon>
        <taxon>Bacillati</taxon>
        <taxon>Actinomycetota</taxon>
        <taxon>Actinomycetes</taxon>
        <taxon>Bifidobacteriales</taxon>
        <taxon>Bifidobacteriaceae</taxon>
        <taxon>Bifidobacterium</taxon>
    </lineage>
</organism>
<evidence type="ECO:0000313" key="2">
    <source>
        <dbReference type="Proteomes" id="UP000229095"/>
    </source>
</evidence>
<dbReference type="RefSeq" id="WP_100511072.1">
    <property type="nucleotide sequence ID" value="NZ_PEBI01000003.1"/>
</dbReference>
<sequence>MSRRKTKLPAHGRNARRRHRTRAKRYLVVCGGEVTEKDYFEHLGAQYDVQITVRSKIRTPAQLAEYAVKCMDDDAKNNDEQDRYAAVFVVVDVDDFHDHSKAQRICKQNGIQLIISNPCFEVWLIDHVQQCPDSHTSTPDVERYAASLGVTTGPRHKYVEFSHIDGHLSDAVRNARRHNTQGRLPHRRQLTAGQESQYAPWTDVADMVNDIIPSL</sequence>
<reference evidence="1 2" key="1">
    <citation type="submission" date="2017-10" db="EMBL/GenBank/DDBJ databases">
        <title>Draft genome sequences of strains TRE 1, TRE 9, TRE H and TRI 7, isolated from tamarins, belonging to four potential novel Bifidobacterium species.</title>
        <authorList>
            <person name="Mattarelli P."/>
            <person name="Modesto M."/>
            <person name="Puglisi E."/>
            <person name="Morelli L."/>
            <person name="Spezio C."/>
            <person name="Bonetti A."/>
            <person name="Sandri C."/>
        </authorList>
    </citation>
    <scope>NUCLEOTIDE SEQUENCE [LARGE SCALE GENOMIC DNA]</scope>
    <source>
        <strain evidence="2">TRE1</strain>
    </source>
</reference>
<evidence type="ECO:0000313" key="1">
    <source>
        <dbReference type="EMBL" id="PJM72969.1"/>
    </source>
</evidence>
<dbReference type="InterPro" id="IPR025591">
    <property type="entry name" value="RloB"/>
</dbReference>
<protein>
    <recommendedName>
        <fullName evidence="3">RloB-like protein</fullName>
    </recommendedName>
</protein>
<name>A0A2M9H835_9BIFI</name>
<accession>A0A2M9H835</accession>